<dbReference type="OrthoDB" id="5983986at2759"/>
<dbReference type="PANTHER" id="PTHR47331:SF5">
    <property type="entry name" value="RIBONUCLEASE H"/>
    <property type="match status" value="1"/>
</dbReference>
<comment type="caution">
    <text evidence="1">The sequence shown here is derived from an EMBL/GenBank/DDBJ whole genome shotgun (WGS) entry which is preliminary data.</text>
</comment>
<dbReference type="Proteomes" id="UP000299102">
    <property type="component" value="Unassembled WGS sequence"/>
</dbReference>
<dbReference type="EMBL" id="BGZK01001506">
    <property type="protein sequence ID" value="GBP81320.1"/>
    <property type="molecule type" value="Genomic_DNA"/>
</dbReference>
<sequence>MQATHHRETASTSQKAKAYLICNGAFSYRGCGRHRRRCKRIATRHARRHHKETHHITAHTIDRLNLFTQTVDRDEVVAHKYLRDIADDLCYEHAHSTVLVGQDNWPLIITRAVRGGQKSEPAASYTKLGWVLHGGGVGQAHRVHCVRWIPKQQGTAQIEVPLKKYFNLDSLGIEPKRSASDLEQRALDILRTRTRQNDEERYEMGLL</sequence>
<evidence type="ECO:0008006" key="3">
    <source>
        <dbReference type="Google" id="ProtNLM"/>
    </source>
</evidence>
<accession>A0A4C1Z1B6</accession>
<reference evidence="1 2" key="1">
    <citation type="journal article" date="2019" name="Commun. Biol.">
        <title>The bagworm genome reveals a unique fibroin gene that provides high tensile strength.</title>
        <authorList>
            <person name="Kono N."/>
            <person name="Nakamura H."/>
            <person name="Ohtoshi R."/>
            <person name="Tomita M."/>
            <person name="Numata K."/>
            <person name="Arakawa K."/>
        </authorList>
    </citation>
    <scope>NUCLEOTIDE SEQUENCE [LARGE SCALE GENOMIC DNA]</scope>
</reference>
<dbReference type="AlphaFoldDB" id="A0A4C1Z1B6"/>
<dbReference type="PANTHER" id="PTHR47331">
    <property type="entry name" value="PHD-TYPE DOMAIN-CONTAINING PROTEIN"/>
    <property type="match status" value="1"/>
</dbReference>
<name>A0A4C1Z1B6_EUMVA</name>
<evidence type="ECO:0000313" key="2">
    <source>
        <dbReference type="Proteomes" id="UP000299102"/>
    </source>
</evidence>
<keyword evidence="2" id="KW-1185">Reference proteome</keyword>
<protein>
    <recommendedName>
        <fullName evidence="3">Peptidase aspartic putative domain-containing protein</fullName>
    </recommendedName>
</protein>
<gene>
    <name evidence="1" type="ORF">EVAR_53714_1</name>
</gene>
<evidence type="ECO:0000313" key="1">
    <source>
        <dbReference type="EMBL" id="GBP81320.1"/>
    </source>
</evidence>
<organism evidence="1 2">
    <name type="scientific">Eumeta variegata</name>
    <name type="common">Bagworm moth</name>
    <name type="synonym">Eumeta japonica</name>
    <dbReference type="NCBI Taxonomy" id="151549"/>
    <lineage>
        <taxon>Eukaryota</taxon>
        <taxon>Metazoa</taxon>
        <taxon>Ecdysozoa</taxon>
        <taxon>Arthropoda</taxon>
        <taxon>Hexapoda</taxon>
        <taxon>Insecta</taxon>
        <taxon>Pterygota</taxon>
        <taxon>Neoptera</taxon>
        <taxon>Endopterygota</taxon>
        <taxon>Lepidoptera</taxon>
        <taxon>Glossata</taxon>
        <taxon>Ditrysia</taxon>
        <taxon>Tineoidea</taxon>
        <taxon>Psychidae</taxon>
        <taxon>Oiketicinae</taxon>
        <taxon>Eumeta</taxon>
    </lineage>
</organism>
<proteinExistence type="predicted"/>